<dbReference type="KEGG" id="sla:SERLADRAFT_392969"/>
<dbReference type="PANTHER" id="PTHR10720">
    <property type="entry name" value="HEME OXYGENASE"/>
    <property type="match status" value="1"/>
</dbReference>
<dbReference type="InterPro" id="IPR002051">
    <property type="entry name" value="Haem_Oase"/>
</dbReference>
<organism>
    <name type="scientific">Serpula lacrymans var. lacrymans (strain S7.9)</name>
    <name type="common">Dry rot fungus</name>
    <dbReference type="NCBI Taxonomy" id="578457"/>
    <lineage>
        <taxon>Eukaryota</taxon>
        <taxon>Fungi</taxon>
        <taxon>Dikarya</taxon>
        <taxon>Basidiomycota</taxon>
        <taxon>Agaricomycotina</taxon>
        <taxon>Agaricomycetes</taxon>
        <taxon>Agaricomycetidae</taxon>
        <taxon>Boletales</taxon>
        <taxon>Coniophorineae</taxon>
        <taxon>Serpulaceae</taxon>
        <taxon>Serpula</taxon>
    </lineage>
</organism>
<evidence type="ECO:0008006" key="5">
    <source>
        <dbReference type="Google" id="ProtNLM"/>
    </source>
</evidence>
<dbReference type="AlphaFoldDB" id="F8NZW2"/>
<dbReference type="Pfam" id="PF01126">
    <property type="entry name" value="Heme_oxygenase"/>
    <property type="match status" value="1"/>
</dbReference>
<keyword evidence="2" id="KW-0479">Metal-binding</keyword>
<dbReference type="Gene3D" id="1.20.910.10">
    <property type="entry name" value="Heme oxygenase-like"/>
    <property type="match status" value="1"/>
</dbReference>
<dbReference type="SUPFAM" id="SSF48613">
    <property type="entry name" value="Heme oxygenase-like"/>
    <property type="match status" value="1"/>
</dbReference>
<keyword evidence="3" id="KW-0408">Iron</keyword>
<dbReference type="PANTHER" id="PTHR10720:SF0">
    <property type="entry name" value="HEME OXYGENASE"/>
    <property type="match status" value="1"/>
</dbReference>
<dbReference type="Proteomes" id="UP000008064">
    <property type="component" value="Unassembled WGS sequence"/>
</dbReference>
<dbReference type="GeneID" id="18811584"/>
<dbReference type="EMBL" id="GL945435">
    <property type="protein sequence ID" value="EGO24083.1"/>
    <property type="molecule type" value="Genomic_DNA"/>
</dbReference>
<dbReference type="HOGENOM" id="CLU_057050_2_0_1"/>
<keyword evidence="1" id="KW-0349">Heme</keyword>
<accession>F8NZW2</accession>
<reference evidence="4" key="1">
    <citation type="submission" date="2011-04" db="EMBL/GenBank/DDBJ databases">
        <title>Evolution of plant cell wall degrading machinery underlies the functional diversity of forest fungi.</title>
        <authorList>
            <consortium name="US DOE Joint Genome Institute (JGI-PGF)"/>
            <person name="Eastwood D.C."/>
            <person name="Floudas D."/>
            <person name="Binder M."/>
            <person name="Majcherczyk A."/>
            <person name="Schneider P."/>
            <person name="Aerts A."/>
            <person name="Asiegbu F.O."/>
            <person name="Baker S.E."/>
            <person name="Barry K."/>
            <person name="Bendiksby M."/>
            <person name="Blumentritt M."/>
            <person name="Coutinho P.M."/>
            <person name="Cullen D."/>
            <person name="Cullen D."/>
            <person name="Gathman A."/>
            <person name="Goodell B."/>
            <person name="Henrissat B."/>
            <person name="Ihrmark K."/>
            <person name="Kauserud H."/>
            <person name="Kohler A."/>
            <person name="LaButti K."/>
            <person name="Lapidus A."/>
            <person name="Lavin J.L."/>
            <person name="Lee Y.-H."/>
            <person name="Lindquist E."/>
            <person name="Lilly W."/>
            <person name="Lucas S."/>
            <person name="Morin E."/>
            <person name="Murat C."/>
            <person name="Oguiza J.A."/>
            <person name="Park J."/>
            <person name="Pisabarro A.G."/>
            <person name="Riley R."/>
            <person name="Rosling A."/>
            <person name="Salamov A."/>
            <person name="Schmidt O."/>
            <person name="Schmutz J."/>
            <person name="Skrede I."/>
            <person name="Stenlid J."/>
            <person name="Wiebenga A."/>
            <person name="Xie X."/>
            <person name="Kues U."/>
            <person name="Hibbett D.S."/>
            <person name="Hoffmeister D."/>
            <person name="Hogberg N."/>
            <person name="Martin F."/>
            <person name="Grigoriev I.V."/>
            <person name="Watkinson S.C."/>
        </authorList>
    </citation>
    <scope>NUCLEOTIDE SEQUENCE</scope>
    <source>
        <strain evidence="4">S7.9</strain>
    </source>
</reference>
<feature type="non-terminal residue" evidence="4">
    <location>
        <position position="161"/>
    </location>
</feature>
<proteinExistence type="predicted"/>
<dbReference type="GO" id="GO:0004392">
    <property type="term" value="F:heme oxygenase (decyclizing) activity"/>
    <property type="evidence" value="ECO:0007669"/>
    <property type="project" value="InterPro"/>
</dbReference>
<dbReference type="CDD" id="cd19165">
    <property type="entry name" value="HemeO"/>
    <property type="match status" value="1"/>
</dbReference>
<name>F8NZW2_SERL9</name>
<dbReference type="InterPro" id="IPR016084">
    <property type="entry name" value="Haem_Oase-like_multi-hlx"/>
</dbReference>
<dbReference type="OrthoDB" id="652091at2759"/>
<evidence type="ECO:0000256" key="2">
    <source>
        <dbReference type="ARBA" id="ARBA00022723"/>
    </source>
</evidence>
<evidence type="ECO:0000256" key="3">
    <source>
        <dbReference type="ARBA" id="ARBA00023004"/>
    </source>
</evidence>
<sequence length="161" mass="17909">MVTNISTDFSLPVSTLLRTGTAVAHQAAENSQGGVWLTRGELDREEYIRFLVMLWHIYDTLERGLEQHASHPVLQPTYNPTLLARAPSLALDISFLLQVPESSWQSHPINATLLSSPPQAFADYTSRLRELSESSDPSGLLAHAYVRYLGDLSGGQVIRRH</sequence>
<evidence type="ECO:0000313" key="4">
    <source>
        <dbReference type="EMBL" id="EGO24083.1"/>
    </source>
</evidence>
<dbReference type="GO" id="GO:0006788">
    <property type="term" value="P:heme oxidation"/>
    <property type="evidence" value="ECO:0007669"/>
    <property type="project" value="InterPro"/>
</dbReference>
<dbReference type="InterPro" id="IPR016053">
    <property type="entry name" value="Haem_Oase-like"/>
</dbReference>
<dbReference type="RefSeq" id="XP_007319845.1">
    <property type="nucleotide sequence ID" value="XM_007319783.1"/>
</dbReference>
<gene>
    <name evidence="4" type="ORF">SERLADRAFT_392969</name>
</gene>
<protein>
    <recommendedName>
        <fullName evidence="5">Heme oxygenase-like protein</fullName>
    </recommendedName>
</protein>
<evidence type="ECO:0000256" key="1">
    <source>
        <dbReference type="ARBA" id="ARBA00022617"/>
    </source>
</evidence>
<dbReference type="GO" id="GO:0046872">
    <property type="term" value="F:metal ion binding"/>
    <property type="evidence" value="ECO:0007669"/>
    <property type="project" value="UniProtKB-KW"/>
</dbReference>